<accession>F2NGJ2</accession>
<dbReference type="PANTHER" id="PTHR42852:SF13">
    <property type="entry name" value="PROTEIN DIPZ"/>
    <property type="match status" value="1"/>
</dbReference>
<dbReference type="OrthoDB" id="9813820at2"/>
<evidence type="ECO:0000313" key="2">
    <source>
        <dbReference type="EMBL" id="AEB08605.1"/>
    </source>
</evidence>
<dbReference type="GO" id="GO:0016209">
    <property type="term" value="F:antioxidant activity"/>
    <property type="evidence" value="ECO:0007669"/>
    <property type="project" value="InterPro"/>
</dbReference>
<dbReference type="InterPro" id="IPR000866">
    <property type="entry name" value="AhpC/TSA"/>
</dbReference>
<dbReference type="PROSITE" id="PS51352">
    <property type="entry name" value="THIOREDOXIN_2"/>
    <property type="match status" value="1"/>
</dbReference>
<dbReference type="Pfam" id="PF00578">
    <property type="entry name" value="AhpC-TSA"/>
    <property type="match status" value="1"/>
</dbReference>
<dbReference type="HOGENOM" id="CLU_042529_11_2_7"/>
<dbReference type="RefSeq" id="WP_013705718.1">
    <property type="nucleotide sequence ID" value="NC_015388.1"/>
</dbReference>
<evidence type="ECO:0000259" key="1">
    <source>
        <dbReference type="PROSITE" id="PS51352"/>
    </source>
</evidence>
<dbReference type="PANTHER" id="PTHR42852">
    <property type="entry name" value="THIOL:DISULFIDE INTERCHANGE PROTEIN DSBE"/>
    <property type="match status" value="1"/>
</dbReference>
<dbReference type="InterPro" id="IPR036249">
    <property type="entry name" value="Thioredoxin-like_sf"/>
</dbReference>
<dbReference type="Gene3D" id="3.40.30.10">
    <property type="entry name" value="Glutaredoxin"/>
    <property type="match status" value="1"/>
</dbReference>
<reference evidence="2 3" key="1">
    <citation type="journal article" date="2011" name="Stand. Genomic Sci.">
        <title>Complete genome sequence of the acetate-degrading sulfate reducer Desulfobacca acetoxidans type strain (ASRB2).</title>
        <authorList>
            <person name="Goker M."/>
            <person name="Teshima H."/>
            <person name="Lapidus A."/>
            <person name="Nolan M."/>
            <person name="Lucas S."/>
            <person name="Hammon N."/>
            <person name="Deshpande S."/>
            <person name="Cheng J.F."/>
            <person name="Tapia R."/>
            <person name="Han C."/>
            <person name="Goodwin L."/>
            <person name="Pitluck S."/>
            <person name="Huntemann M."/>
            <person name="Liolios K."/>
            <person name="Ivanova N."/>
            <person name="Pagani I."/>
            <person name="Mavromatis K."/>
            <person name="Ovchinikova G."/>
            <person name="Pati A."/>
            <person name="Chen A."/>
            <person name="Palaniappan K."/>
            <person name="Land M."/>
            <person name="Hauser L."/>
            <person name="Brambilla E.M."/>
            <person name="Rohde M."/>
            <person name="Spring S."/>
            <person name="Detter J.C."/>
            <person name="Woyke T."/>
            <person name="Bristow J."/>
            <person name="Eisen J.A."/>
            <person name="Markowitz V."/>
            <person name="Hugenholtz P."/>
            <person name="Kyrpides N.C."/>
            <person name="Klenk H.P."/>
        </authorList>
    </citation>
    <scope>NUCLEOTIDE SEQUENCE [LARGE SCALE GENOMIC DNA]</scope>
    <source>
        <strain evidence="3">ATCC 700848 / DSM 11109 / ASRB2</strain>
    </source>
</reference>
<feature type="domain" description="Thioredoxin" evidence="1">
    <location>
        <begin position="33"/>
        <end position="170"/>
    </location>
</feature>
<dbReference type="Proteomes" id="UP000000483">
    <property type="component" value="Chromosome"/>
</dbReference>
<dbReference type="GO" id="GO:0016491">
    <property type="term" value="F:oxidoreductase activity"/>
    <property type="evidence" value="ECO:0007669"/>
    <property type="project" value="InterPro"/>
</dbReference>
<evidence type="ECO:0000313" key="3">
    <source>
        <dbReference type="Proteomes" id="UP000000483"/>
    </source>
</evidence>
<keyword evidence="3" id="KW-1185">Reference proteome</keyword>
<dbReference type="InterPro" id="IPR050553">
    <property type="entry name" value="Thioredoxin_ResA/DsbE_sf"/>
</dbReference>
<dbReference type="STRING" id="880072.Desac_0725"/>
<sequence>MKVWKMPQQPLLAVIASLVMIFCLTGGSPAAEIGKGAQAPEFALVDTTGKTISLSQMQGKVVVVNFFTIWCQPCRAEMPELNAIYNENKDKGLQMVGVCLNVDPNQLRFFAKQMNLDYPILVGTDKVNKDYGEIVGVPTTFVINKQGKIVDKIVGARTKAEFLQVIKPLL</sequence>
<reference evidence="3" key="2">
    <citation type="submission" date="2011-03" db="EMBL/GenBank/DDBJ databases">
        <title>The complete genome of Desulfobacca acetoxidans DSM 11109.</title>
        <authorList>
            <consortium name="US DOE Joint Genome Institute (JGI-PGF)"/>
            <person name="Lucas S."/>
            <person name="Copeland A."/>
            <person name="Lapidus A."/>
            <person name="Bruce D."/>
            <person name="Goodwin L."/>
            <person name="Pitluck S."/>
            <person name="Peters L."/>
            <person name="Kyrpides N."/>
            <person name="Mavromatis K."/>
            <person name="Ivanova N."/>
            <person name="Ovchinnikova G."/>
            <person name="Teshima H."/>
            <person name="Detter J.C."/>
            <person name="Han C."/>
            <person name="Land M."/>
            <person name="Hauser L."/>
            <person name="Markowitz V."/>
            <person name="Cheng J.-F."/>
            <person name="Hugenholtz P."/>
            <person name="Woyke T."/>
            <person name="Wu D."/>
            <person name="Spring S."/>
            <person name="Schueler E."/>
            <person name="Brambilla E."/>
            <person name="Klenk H.-P."/>
            <person name="Eisen J.A."/>
        </authorList>
    </citation>
    <scope>NUCLEOTIDE SEQUENCE [LARGE SCALE GENOMIC DNA]</scope>
    <source>
        <strain evidence="3">ATCC 700848 / DSM 11109 / ASRB2</strain>
    </source>
</reference>
<name>F2NGJ2_DESAR</name>
<dbReference type="InterPro" id="IPR013766">
    <property type="entry name" value="Thioredoxin_domain"/>
</dbReference>
<protein>
    <submittedName>
        <fullName evidence="2">Redoxin domain protein</fullName>
    </submittedName>
</protein>
<dbReference type="eggNOG" id="COG0526">
    <property type="taxonomic scope" value="Bacteria"/>
</dbReference>
<dbReference type="SUPFAM" id="SSF52833">
    <property type="entry name" value="Thioredoxin-like"/>
    <property type="match status" value="1"/>
</dbReference>
<gene>
    <name evidence="2" type="ordered locus">Desac_0725</name>
</gene>
<dbReference type="KEGG" id="dao:Desac_0725"/>
<dbReference type="EMBL" id="CP002629">
    <property type="protein sequence ID" value="AEB08605.1"/>
    <property type="molecule type" value="Genomic_DNA"/>
</dbReference>
<dbReference type="CDD" id="cd02966">
    <property type="entry name" value="TlpA_like_family"/>
    <property type="match status" value="1"/>
</dbReference>
<organism evidence="2 3">
    <name type="scientific">Desulfobacca acetoxidans (strain ATCC 700848 / DSM 11109 / ASRB2)</name>
    <dbReference type="NCBI Taxonomy" id="880072"/>
    <lineage>
        <taxon>Bacteria</taxon>
        <taxon>Pseudomonadati</taxon>
        <taxon>Thermodesulfobacteriota</taxon>
        <taxon>Desulfobaccia</taxon>
        <taxon>Desulfobaccales</taxon>
        <taxon>Desulfobaccaceae</taxon>
        <taxon>Desulfobacca</taxon>
    </lineage>
</organism>
<dbReference type="AlphaFoldDB" id="F2NGJ2"/>
<proteinExistence type="predicted"/>